<dbReference type="Proteomes" id="UP000315017">
    <property type="component" value="Chromosome"/>
</dbReference>
<evidence type="ECO:0000313" key="4">
    <source>
        <dbReference type="Proteomes" id="UP000315017"/>
    </source>
</evidence>
<dbReference type="RefSeq" id="WP_145099528.1">
    <property type="nucleotide sequence ID" value="NZ_CP036274.1"/>
</dbReference>
<dbReference type="Gene3D" id="1.10.1220.10">
    <property type="entry name" value="Met repressor-like"/>
    <property type="match status" value="1"/>
</dbReference>
<dbReference type="CDD" id="cd22231">
    <property type="entry name" value="RHH_NikR_HicB-like"/>
    <property type="match status" value="1"/>
</dbReference>
<evidence type="ECO:0000256" key="1">
    <source>
        <dbReference type="SAM" id="MobiDB-lite"/>
    </source>
</evidence>
<dbReference type="InterPro" id="IPR002145">
    <property type="entry name" value="CopG"/>
</dbReference>
<evidence type="ECO:0000259" key="2">
    <source>
        <dbReference type="Pfam" id="PF01402"/>
    </source>
</evidence>
<dbReference type="GO" id="GO:0006355">
    <property type="term" value="P:regulation of DNA-templated transcription"/>
    <property type="evidence" value="ECO:0007669"/>
    <property type="project" value="InterPro"/>
</dbReference>
<dbReference type="AlphaFoldDB" id="A0A517YNK4"/>
<dbReference type="SUPFAM" id="SSF47598">
    <property type="entry name" value="Ribbon-helix-helix"/>
    <property type="match status" value="1"/>
</dbReference>
<feature type="region of interest" description="Disordered" evidence="1">
    <location>
        <begin position="1"/>
        <end position="28"/>
    </location>
</feature>
<accession>A0A517YNK4</accession>
<dbReference type="KEGG" id="aagg:ETAA8_69570"/>
<organism evidence="3 4">
    <name type="scientific">Anatilimnocola aggregata</name>
    <dbReference type="NCBI Taxonomy" id="2528021"/>
    <lineage>
        <taxon>Bacteria</taxon>
        <taxon>Pseudomonadati</taxon>
        <taxon>Planctomycetota</taxon>
        <taxon>Planctomycetia</taxon>
        <taxon>Pirellulales</taxon>
        <taxon>Pirellulaceae</taxon>
        <taxon>Anatilimnocola</taxon>
    </lineage>
</organism>
<feature type="compositionally biased region" description="Basic residues" evidence="1">
    <location>
        <begin position="1"/>
        <end position="14"/>
    </location>
</feature>
<protein>
    <recommendedName>
        <fullName evidence="2">Ribbon-helix-helix protein CopG domain-containing protein</fullName>
    </recommendedName>
</protein>
<dbReference type="InterPro" id="IPR010985">
    <property type="entry name" value="Ribbon_hlx_hlx"/>
</dbReference>
<gene>
    <name evidence="3" type="ORF">ETAA8_69570</name>
</gene>
<sequence>MGKKKTHGGKRAGAGRKEKDPSEKSVAVTVTVPNELVVQLDELREKEGWNRSQAFAEAIRWLLGKKS</sequence>
<name>A0A517YNK4_9BACT</name>
<feature type="domain" description="Ribbon-helix-helix protein CopG" evidence="2">
    <location>
        <begin position="27"/>
        <end position="65"/>
    </location>
</feature>
<reference evidence="3 4" key="1">
    <citation type="submission" date="2019-02" db="EMBL/GenBank/DDBJ databases">
        <title>Deep-cultivation of Planctomycetes and their phenomic and genomic characterization uncovers novel biology.</title>
        <authorList>
            <person name="Wiegand S."/>
            <person name="Jogler M."/>
            <person name="Boedeker C."/>
            <person name="Pinto D."/>
            <person name="Vollmers J."/>
            <person name="Rivas-Marin E."/>
            <person name="Kohn T."/>
            <person name="Peeters S.H."/>
            <person name="Heuer A."/>
            <person name="Rast P."/>
            <person name="Oberbeckmann S."/>
            <person name="Bunk B."/>
            <person name="Jeske O."/>
            <person name="Meyerdierks A."/>
            <person name="Storesund J.E."/>
            <person name="Kallscheuer N."/>
            <person name="Luecker S."/>
            <person name="Lage O.M."/>
            <person name="Pohl T."/>
            <person name="Merkel B.J."/>
            <person name="Hornburger P."/>
            <person name="Mueller R.-W."/>
            <person name="Bruemmer F."/>
            <person name="Labrenz M."/>
            <person name="Spormann A.M."/>
            <person name="Op den Camp H."/>
            <person name="Overmann J."/>
            <person name="Amann R."/>
            <person name="Jetten M.S.M."/>
            <person name="Mascher T."/>
            <person name="Medema M.H."/>
            <person name="Devos D.P."/>
            <person name="Kaster A.-K."/>
            <person name="Ovreas L."/>
            <person name="Rohde M."/>
            <person name="Galperin M.Y."/>
            <person name="Jogler C."/>
        </authorList>
    </citation>
    <scope>NUCLEOTIDE SEQUENCE [LARGE SCALE GENOMIC DNA]</scope>
    <source>
        <strain evidence="3 4">ETA_A8</strain>
    </source>
</reference>
<proteinExistence type="predicted"/>
<keyword evidence="4" id="KW-1185">Reference proteome</keyword>
<dbReference type="EMBL" id="CP036274">
    <property type="protein sequence ID" value="QDU31797.1"/>
    <property type="molecule type" value="Genomic_DNA"/>
</dbReference>
<evidence type="ECO:0000313" key="3">
    <source>
        <dbReference type="EMBL" id="QDU31797.1"/>
    </source>
</evidence>
<dbReference type="Pfam" id="PF01402">
    <property type="entry name" value="RHH_1"/>
    <property type="match status" value="1"/>
</dbReference>
<dbReference type="InterPro" id="IPR013321">
    <property type="entry name" value="Arc_rbn_hlx_hlx"/>
</dbReference>